<dbReference type="GO" id="GO:0003824">
    <property type="term" value="F:catalytic activity"/>
    <property type="evidence" value="ECO:0007669"/>
    <property type="project" value="InterPro"/>
</dbReference>
<dbReference type="InterPro" id="IPR034391">
    <property type="entry name" value="AdoMet-like_SPASM_containing"/>
</dbReference>
<evidence type="ECO:0000313" key="8">
    <source>
        <dbReference type="EMBL" id="XCH49250.1"/>
    </source>
</evidence>
<dbReference type="PANTHER" id="PTHR43787">
    <property type="entry name" value="FEMO COFACTOR BIOSYNTHESIS PROTEIN NIFB-RELATED"/>
    <property type="match status" value="1"/>
</dbReference>
<dbReference type="PROSITE" id="PS51918">
    <property type="entry name" value="RADICAL_SAM"/>
    <property type="match status" value="1"/>
</dbReference>
<dbReference type="KEGG" id="tob:V4D31_03580"/>
<evidence type="ECO:0000256" key="6">
    <source>
        <dbReference type="ARBA" id="ARBA00023014"/>
    </source>
</evidence>
<gene>
    <name evidence="8" type="ORF">V4D31_03580</name>
</gene>
<dbReference type="Pfam" id="PF04055">
    <property type="entry name" value="Radical_SAM"/>
    <property type="match status" value="1"/>
</dbReference>
<dbReference type="EMBL" id="CP144374">
    <property type="protein sequence ID" value="XCH49250.1"/>
    <property type="molecule type" value="Genomic_DNA"/>
</dbReference>
<name>A0AAU8H393_9BACT</name>
<proteinExistence type="predicted"/>
<dbReference type="AlphaFoldDB" id="A0AAU8H393"/>
<dbReference type="Pfam" id="PF13186">
    <property type="entry name" value="SPASM"/>
    <property type="match status" value="1"/>
</dbReference>
<evidence type="ECO:0000259" key="7">
    <source>
        <dbReference type="PROSITE" id="PS51918"/>
    </source>
</evidence>
<evidence type="ECO:0000256" key="4">
    <source>
        <dbReference type="ARBA" id="ARBA00022723"/>
    </source>
</evidence>
<dbReference type="SFLD" id="SFLDS00029">
    <property type="entry name" value="Radical_SAM"/>
    <property type="match status" value="1"/>
</dbReference>
<evidence type="ECO:0000256" key="1">
    <source>
        <dbReference type="ARBA" id="ARBA00001966"/>
    </source>
</evidence>
<dbReference type="InterPro" id="IPR007197">
    <property type="entry name" value="rSAM"/>
</dbReference>
<keyword evidence="2" id="KW-0004">4Fe-4S</keyword>
<dbReference type="PANTHER" id="PTHR43787:SF10">
    <property type="entry name" value="COFACTOR MODIFYING PROTEIN"/>
    <property type="match status" value="1"/>
</dbReference>
<protein>
    <submittedName>
        <fullName evidence="8">Radical SAM protein</fullName>
    </submittedName>
</protein>
<keyword evidence="6" id="KW-0411">Iron-sulfur</keyword>
<evidence type="ECO:0000256" key="5">
    <source>
        <dbReference type="ARBA" id="ARBA00023004"/>
    </source>
</evidence>
<dbReference type="SFLD" id="SFLDG01067">
    <property type="entry name" value="SPASM/twitch_domain_containing"/>
    <property type="match status" value="1"/>
</dbReference>
<sequence length="324" mass="37021">MKLIDKILMPHLDWIQIEVSGLCNASCFYCPHTTHRKSWKGRNLTIDEFLKIVPYLKKVKLLYLQGWGEPFCNPNFFKFVEIAKKSGCMIGTTTNGMLIENSHIDKIIELEMDIIAFSLTGIEKNDILRTGTKIDKVFKVIEQLNERKRKNRISKPKIHIAYMLLRSNLDELEQIPEIFSKIGIDHVVVSLLDFIPDSSLKNESLIPETEEEFNTLKNKAVNVIKEGKKLNLSISFNIPHPFKKGESCSENPLKAIFINSLGYVSACVFTGIPAEGFNNLYFGNITEKTLPSILKNSKDFRKKFISNNSTLPCNNCPKHRILEL</sequence>
<keyword evidence="3" id="KW-0949">S-adenosyl-L-methionine</keyword>
<comment type="cofactor">
    <cofactor evidence="1">
        <name>[4Fe-4S] cluster</name>
        <dbReference type="ChEBI" id="CHEBI:49883"/>
    </cofactor>
</comment>
<dbReference type="InterPro" id="IPR013785">
    <property type="entry name" value="Aldolase_TIM"/>
</dbReference>
<dbReference type="InterPro" id="IPR023885">
    <property type="entry name" value="4Fe4S-binding_SPASM_dom"/>
</dbReference>
<dbReference type="SFLD" id="SFLDG01387">
    <property type="entry name" value="BtrN-like_SPASM_domain_contain"/>
    <property type="match status" value="1"/>
</dbReference>
<dbReference type="GO" id="GO:0051539">
    <property type="term" value="F:4 iron, 4 sulfur cluster binding"/>
    <property type="evidence" value="ECO:0007669"/>
    <property type="project" value="UniProtKB-KW"/>
</dbReference>
<dbReference type="GO" id="GO:0046872">
    <property type="term" value="F:metal ion binding"/>
    <property type="evidence" value="ECO:0007669"/>
    <property type="project" value="UniProtKB-KW"/>
</dbReference>
<dbReference type="CDD" id="cd01335">
    <property type="entry name" value="Radical_SAM"/>
    <property type="match status" value="1"/>
</dbReference>
<reference evidence="8" key="1">
    <citation type="submission" date="2024-01" db="EMBL/GenBank/DDBJ databases">
        <title>The first autotrophic representatives of the genus Thermodesulfovibrio.</title>
        <authorList>
            <person name="Maltseva A.I."/>
            <person name="Elcheninov A.G."/>
            <person name="Kublanov I.V."/>
            <person name="Lebedinsky A.V."/>
            <person name="Frolov E.N."/>
        </authorList>
    </citation>
    <scope>NUCLEOTIDE SEQUENCE</scope>
    <source>
        <strain evidence="8">3462-1</strain>
    </source>
</reference>
<organism evidence="8">
    <name type="scientific">Thermodesulfovibrio obliviosus</name>
    <dbReference type="NCBI Taxonomy" id="3118332"/>
    <lineage>
        <taxon>Bacteria</taxon>
        <taxon>Pseudomonadati</taxon>
        <taxon>Nitrospirota</taxon>
        <taxon>Thermodesulfovibrionia</taxon>
        <taxon>Thermodesulfovibrionales</taxon>
        <taxon>Thermodesulfovibrionaceae</taxon>
        <taxon>Thermodesulfovibrio</taxon>
    </lineage>
</organism>
<keyword evidence="4" id="KW-0479">Metal-binding</keyword>
<feature type="domain" description="Radical SAM core" evidence="7">
    <location>
        <begin position="7"/>
        <end position="235"/>
    </location>
</feature>
<keyword evidence="5" id="KW-0408">Iron</keyword>
<dbReference type="Gene3D" id="3.20.20.70">
    <property type="entry name" value="Aldolase class I"/>
    <property type="match status" value="1"/>
</dbReference>
<dbReference type="SUPFAM" id="SSF102114">
    <property type="entry name" value="Radical SAM enzymes"/>
    <property type="match status" value="1"/>
</dbReference>
<evidence type="ECO:0000256" key="2">
    <source>
        <dbReference type="ARBA" id="ARBA00022485"/>
    </source>
</evidence>
<dbReference type="InterPro" id="IPR058240">
    <property type="entry name" value="rSAM_sf"/>
</dbReference>
<evidence type="ECO:0000256" key="3">
    <source>
        <dbReference type="ARBA" id="ARBA00022691"/>
    </source>
</evidence>
<dbReference type="RefSeq" id="WP_353686879.1">
    <property type="nucleotide sequence ID" value="NZ_CP144374.1"/>
</dbReference>
<accession>A0AAU8H393</accession>